<keyword evidence="2" id="KW-1185">Reference proteome</keyword>
<dbReference type="EMBL" id="JANAVB010016400">
    <property type="protein sequence ID" value="KAJ6831849.1"/>
    <property type="molecule type" value="Genomic_DNA"/>
</dbReference>
<accession>A0AAX6GSZ6</accession>
<keyword evidence="1" id="KW-0436">Ligase</keyword>
<dbReference type="AlphaFoldDB" id="A0AAX6GSZ6"/>
<proteinExistence type="predicted"/>
<dbReference type="Proteomes" id="UP001140949">
    <property type="component" value="Unassembled WGS sequence"/>
</dbReference>
<comment type="caution">
    <text evidence="1">The sequence shown here is derived from an EMBL/GenBank/DDBJ whole genome shotgun (WGS) entry which is preliminary data.</text>
</comment>
<reference evidence="1" key="1">
    <citation type="journal article" date="2023" name="GigaByte">
        <title>Genome assembly of the bearded iris, Iris pallida Lam.</title>
        <authorList>
            <person name="Bruccoleri R.E."/>
            <person name="Oakeley E.J."/>
            <person name="Faust A.M.E."/>
            <person name="Altorfer M."/>
            <person name="Dessus-Babus S."/>
            <person name="Burckhardt D."/>
            <person name="Oertli M."/>
            <person name="Naumann U."/>
            <person name="Petersen F."/>
            <person name="Wong J."/>
        </authorList>
    </citation>
    <scope>NUCLEOTIDE SEQUENCE</scope>
    <source>
        <strain evidence="1">GSM-AAB239-AS_SAM_17_03QT</strain>
    </source>
</reference>
<evidence type="ECO:0000313" key="1">
    <source>
        <dbReference type="EMBL" id="KAJ6831849.1"/>
    </source>
</evidence>
<dbReference type="GO" id="GO:0016874">
    <property type="term" value="F:ligase activity"/>
    <property type="evidence" value="ECO:0007669"/>
    <property type="project" value="UniProtKB-KW"/>
</dbReference>
<name>A0AAX6GSZ6_IRIPA</name>
<sequence>MIGSRVNIFFLHGNSLIQESNLRIIVKLEYFQSSPTLTAWSRSVDRRISTG</sequence>
<protein>
    <submittedName>
        <fullName evidence="1">Alanine--tRNA ligase</fullName>
    </submittedName>
</protein>
<gene>
    <name evidence="1" type="ORF">M6B38_346915</name>
</gene>
<reference evidence="1" key="2">
    <citation type="submission" date="2023-04" db="EMBL/GenBank/DDBJ databases">
        <authorList>
            <person name="Bruccoleri R.E."/>
            <person name="Oakeley E.J."/>
            <person name="Faust A.-M."/>
            <person name="Dessus-Babus S."/>
            <person name="Altorfer M."/>
            <person name="Burckhardt D."/>
            <person name="Oertli M."/>
            <person name="Naumann U."/>
            <person name="Petersen F."/>
            <person name="Wong J."/>
        </authorList>
    </citation>
    <scope>NUCLEOTIDE SEQUENCE</scope>
    <source>
        <strain evidence="1">GSM-AAB239-AS_SAM_17_03QT</strain>
        <tissue evidence="1">Leaf</tissue>
    </source>
</reference>
<organism evidence="1 2">
    <name type="scientific">Iris pallida</name>
    <name type="common">Sweet iris</name>
    <dbReference type="NCBI Taxonomy" id="29817"/>
    <lineage>
        <taxon>Eukaryota</taxon>
        <taxon>Viridiplantae</taxon>
        <taxon>Streptophyta</taxon>
        <taxon>Embryophyta</taxon>
        <taxon>Tracheophyta</taxon>
        <taxon>Spermatophyta</taxon>
        <taxon>Magnoliopsida</taxon>
        <taxon>Liliopsida</taxon>
        <taxon>Asparagales</taxon>
        <taxon>Iridaceae</taxon>
        <taxon>Iridoideae</taxon>
        <taxon>Irideae</taxon>
        <taxon>Iris</taxon>
    </lineage>
</organism>
<evidence type="ECO:0000313" key="2">
    <source>
        <dbReference type="Proteomes" id="UP001140949"/>
    </source>
</evidence>